<keyword evidence="2" id="KW-1185">Reference proteome</keyword>
<dbReference type="Proteomes" id="UP001500466">
    <property type="component" value="Unassembled WGS sequence"/>
</dbReference>
<gene>
    <name evidence="1" type="ORF">GCM10023205_71910</name>
</gene>
<protein>
    <submittedName>
        <fullName evidence="1">Uncharacterized protein</fullName>
    </submittedName>
</protein>
<dbReference type="EMBL" id="BAABHS010000039">
    <property type="protein sequence ID" value="GAA4990236.1"/>
    <property type="molecule type" value="Genomic_DNA"/>
</dbReference>
<evidence type="ECO:0000313" key="1">
    <source>
        <dbReference type="EMBL" id="GAA4990236.1"/>
    </source>
</evidence>
<organism evidence="1 2">
    <name type="scientific">Yinghuangia aomiensis</name>
    <dbReference type="NCBI Taxonomy" id="676205"/>
    <lineage>
        <taxon>Bacteria</taxon>
        <taxon>Bacillati</taxon>
        <taxon>Actinomycetota</taxon>
        <taxon>Actinomycetes</taxon>
        <taxon>Kitasatosporales</taxon>
        <taxon>Streptomycetaceae</taxon>
        <taxon>Yinghuangia</taxon>
    </lineage>
</organism>
<evidence type="ECO:0000313" key="2">
    <source>
        <dbReference type="Proteomes" id="UP001500466"/>
    </source>
</evidence>
<sequence length="152" mass="16863">MLTSRTPPRLGALPRGAGARWASEESVVPGLAGHDGFDLRDFFLDVQLASDGRFRGSHTTYMIDAKPDDDPSDVTRFRYRRSHVLLGYAYGRLDFARGTGVVTVEGYGHSRLTVHNAAGALVLRLRDSVITYCPVMYTRAVLLRQDPEPRTP</sequence>
<accession>A0ABP9I6V1</accession>
<proteinExistence type="predicted"/>
<comment type="caution">
    <text evidence="1">The sequence shown here is derived from an EMBL/GenBank/DDBJ whole genome shotgun (WGS) entry which is preliminary data.</text>
</comment>
<name>A0ABP9I6V1_9ACTN</name>
<dbReference type="RefSeq" id="WP_345680018.1">
    <property type="nucleotide sequence ID" value="NZ_BAABHS010000039.1"/>
</dbReference>
<reference evidence="2" key="1">
    <citation type="journal article" date="2019" name="Int. J. Syst. Evol. Microbiol.">
        <title>The Global Catalogue of Microorganisms (GCM) 10K type strain sequencing project: providing services to taxonomists for standard genome sequencing and annotation.</title>
        <authorList>
            <consortium name="The Broad Institute Genomics Platform"/>
            <consortium name="The Broad Institute Genome Sequencing Center for Infectious Disease"/>
            <person name="Wu L."/>
            <person name="Ma J."/>
        </authorList>
    </citation>
    <scope>NUCLEOTIDE SEQUENCE [LARGE SCALE GENOMIC DNA]</scope>
    <source>
        <strain evidence="2">JCM 17986</strain>
    </source>
</reference>